<evidence type="ECO:0000313" key="4">
    <source>
        <dbReference type="Proteomes" id="UP000480804"/>
    </source>
</evidence>
<sequence length="100" mass="10139">MAATGPLCGTSYPRASGGAPYPLTASLSWEVSWEGADGAQGRLPDGTFEATRKATAGETRAGHRRPAPRAARNAEPDAPSPARTCSGGRGVRSVVGSGDE</sequence>
<reference evidence="3" key="3">
    <citation type="submission" date="2020-09" db="EMBL/GenBank/DDBJ databases">
        <authorList>
            <person name="Sun Q."/>
            <person name="Ohkuma M."/>
        </authorList>
    </citation>
    <scope>NUCLEOTIDE SEQUENCE</scope>
    <source>
        <strain evidence="3">JCM 4136</strain>
    </source>
</reference>
<name>A0A8H9HKJ4_9ACTN</name>
<dbReference type="AlphaFoldDB" id="A0A8H9HKJ4"/>
<dbReference type="Proteomes" id="UP000480804">
    <property type="component" value="Unassembled WGS sequence"/>
</dbReference>
<reference evidence="2 4" key="2">
    <citation type="submission" date="2020-02" db="EMBL/GenBank/DDBJ databases">
        <title>Whole genome shotgun sequence of Streptomyces gougerotii NBRC 13043.</title>
        <authorList>
            <person name="Ichikawa N."/>
            <person name="Komaki H."/>
            <person name="Tamura T."/>
        </authorList>
    </citation>
    <scope>NUCLEOTIDE SEQUENCE [LARGE SCALE GENOMIC DNA]</scope>
    <source>
        <strain evidence="2 4">NBRC 13043</strain>
    </source>
</reference>
<feature type="compositionally biased region" description="Low complexity" evidence="1">
    <location>
        <begin position="91"/>
        <end position="100"/>
    </location>
</feature>
<comment type="caution">
    <text evidence="3">The sequence shown here is derived from an EMBL/GenBank/DDBJ whole genome shotgun (WGS) entry which is preliminary data.</text>
</comment>
<reference evidence="3" key="1">
    <citation type="journal article" date="2014" name="Int. J. Syst. Evol. Microbiol.">
        <title>Complete genome sequence of Corynebacterium casei LMG S-19264T (=DSM 44701T), isolated from a smear-ripened cheese.</title>
        <authorList>
            <consortium name="US DOE Joint Genome Institute (JGI-PGF)"/>
            <person name="Walter F."/>
            <person name="Albersmeier A."/>
            <person name="Kalinowski J."/>
            <person name="Ruckert C."/>
        </authorList>
    </citation>
    <scope>NUCLEOTIDE SEQUENCE</scope>
    <source>
        <strain evidence="3">JCM 4136</strain>
    </source>
</reference>
<dbReference type="Proteomes" id="UP000660975">
    <property type="component" value="Unassembled WGS sequence"/>
</dbReference>
<evidence type="ECO:0000313" key="5">
    <source>
        <dbReference type="Proteomes" id="UP000660975"/>
    </source>
</evidence>
<gene>
    <name evidence="3" type="ORF">GCM10010227_28460</name>
    <name evidence="2" type="ORF">Sgou_23200</name>
</gene>
<feature type="compositionally biased region" description="Low complexity" evidence="1">
    <location>
        <begin position="68"/>
        <end position="77"/>
    </location>
</feature>
<accession>A0A8H9HKJ4</accession>
<proteinExistence type="predicted"/>
<protein>
    <submittedName>
        <fullName evidence="3">Uncharacterized protein</fullName>
    </submittedName>
</protein>
<feature type="region of interest" description="Disordered" evidence="1">
    <location>
        <begin position="37"/>
        <end position="100"/>
    </location>
</feature>
<organism evidence="3 5">
    <name type="scientific">Streptomyces gougerotii</name>
    <dbReference type="NCBI Taxonomy" id="53448"/>
    <lineage>
        <taxon>Bacteria</taxon>
        <taxon>Bacillati</taxon>
        <taxon>Actinomycetota</taxon>
        <taxon>Actinomycetes</taxon>
        <taxon>Kitasatosporales</taxon>
        <taxon>Streptomycetaceae</taxon>
        <taxon>Streptomyces</taxon>
        <taxon>Streptomyces diastaticus group</taxon>
    </lineage>
</organism>
<dbReference type="EMBL" id="BMSC01000007">
    <property type="protein sequence ID" value="GGU72410.1"/>
    <property type="molecule type" value="Genomic_DNA"/>
</dbReference>
<keyword evidence="4" id="KW-1185">Reference proteome</keyword>
<evidence type="ECO:0000313" key="2">
    <source>
        <dbReference type="EMBL" id="GFH77650.1"/>
    </source>
</evidence>
<evidence type="ECO:0000313" key="3">
    <source>
        <dbReference type="EMBL" id="GGU72410.1"/>
    </source>
</evidence>
<evidence type="ECO:0000256" key="1">
    <source>
        <dbReference type="SAM" id="MobiDB-lite"/>
    </source>
</evidence>
<dbReference type="EMBL" id="BLLO01000017">
    <property type="protein sequence ID" value="GFH77650.1"/>
    <property type="molecule type" value="Genomic_DNA"/>
</dbReference>